<dbReference type="RefSeq" id="WP_134263338.1">
    <property type="nucleotide sequence ID" value="NZ_APCT01000002.1"/>
</dbReference>
<dbReference type="Proteomes" id="UP000297445">
    <property type="component" value="Unassembled WGS sequence"/>
</dbReference>
<dbReference type="EMBL" id="SNSA01000008">
    <property type="protein sequence ID" value="TEU26044.1"/>
    <property type="molecule type" value="Genomic_DNA"/>
</dbReference>
<comment type="caution">
    <text evidence="2">The sequence shown here is derived from an EMBL/GenBank/DDBJ whole genome shotgun (WGS) entry which is preliminary data.</text>
</comment>
<keyword evidence="1" id="KW-1133">Transmembrane helix</keyword>
<reference evidence="2 3" key="1">
    <citation type="submission" date="2019-03" db="EMBL/GenBank/DDBJ databases">
        <title>Draft genome sequence of an environmental Acinetobacter seifertii from Brazil.</title>
        <authorList>
            <person name="Furlan J.P.R."/>
            <person name="Stehling E.G."/>
        </authorList>
    </citation>
    <scope>NUCLEOTIDE SEQUENCE [LARGE SCALE GENOMIC DNA]</scope>
    <source>
        <strain evidence="2 3">SAb133</strain>
    </source>
</reference>
<name>A0A5E9PEV1_9GAMM</name>
<feature type="transmembrane region" description="Helical" evidence="1">
    <location>
        <begin position="6"/>
        <end position="31"/>
    </location>
</feature>
<keyword evidence="1" id="KW-0812">Transmembrane</keyword>
<evidence type="ECO:0000313" key="3">
    <source>
        <dbReference type="Proteomes" id="UP000297445"/>
    </source>
</evidence>
<evidence type="ECO:0000256" key="1">
    <source>
        <dbReference type="SAM" id="Phobius"/>
    </source>
</evidence>
<keyword evidence="1" id="KW-0472">Membrane</keyword>
<dbReference type="AlphaFoldDB" id="A0A5E9PEV1"/>
<accession>A0A5E9PEV1</accession>
<sequence>MKLSKFQWFILLWVAGFLSLLIVAMFFRLLLQLAY</sequence>
<proteinExistence type="predicted"/>
<organism evidence="2 3">
    <name type="scientific">Acinetobacter seifertii</name>
    <dbReference type="NCBI Taxonomy" id="1530123"/>
    <lineage>
        <taxon>Bacteria</taxon>
        <taxon>Pseudomonadati</taxon>
        <taxon>Pseudomonadota</taxon>
        <taxon>Gammaproteobacteria</taxon>
        <taxon>Moraxellales</taxon>
        <taxon>Moraxellaceae</taxon>
        <taxon>Acinetobacter</taxon>
        <taxon>Acinetobacter calcoaceticus/baumannii complex</taxon>
    </lineage>
</organism>
<evidence type="ECO:0000313" key="2">
    <source>
        <dbReference type="EMBL" id="TEU26044.1"/>
    </source>
</evidence>
<protein>
    <submittedName>
        <fullName evidence="2">DUF2474 family protein</fullName>
    </submittedName>
</protein>
<gene>
    <name evidence="2" type="ORF">E2R16_15915</name>
</gene>